<accession>A0A0E4CYA1</accession>
<dbReference type="KEGG" id="pri:PRIO_4805"/>
<name>A0A0E4CYA1_9BACL</name>
<protein>
    <recommendedName>
        <fullName evidence="6">HTH araC/xylS-type domain-containing protein</fullName>
    </recommendedName>
</protein>
<reference evidence="8" key="1">
    <citation type="submission" date="2015-03" db="EMBL/GenBank/DDBJ databases">
        <authorList>
            <person name="Wibberg D."/>
        </authorList>
    </citation>
    <scope>NUCLEOTIDE SEQUENCE [LARGE SCALE GENOMIC DNA]</scope>
</reference>
<dbReference type="Gene3D" id="2.60.120.10">
    <property type="entry name" value="Jelly Rolls"/>
    <property type="match status" value="1"/>
</dbReference>
<sequence length="314" mass="35467">MNSANHTLKGESFFENNLLLYVNRATETYQLPLHSHDFIELAFVAEGKGFHYIEQEVQHAFKGQLYFIPVGVSHVFRPSSPASLKEPLVVYNCLFTPGLLEGLTPVIPDPAIAGYVAQIQNHQVSPFTVTDLHGSIESLFLSLHREYNLPQTGSGTYLLSLFIQLVVTLYRFKHDELQFPVNKQTRFLHVLRYIQQEYARDITLSHLARAFDWSERHLQRLFQAHTGQTFHHFLQNVRIQKSCGLLARQPNTPIALIAEQVGYRDTKTFSLVFKRIIGKTPGGYRQEAESATAAAPGGISSNSNGTRNVNSKSQ</sequence>
<dbReference type="Proteomes" id="UP000033163">
    <property type="component" value="Chromosome I"/>
</dbReference>
<evidence type="ECO:0000313" key="7">
    <source>
        <dbReference type="EMBL" id="CQR57207.1"/>
    </source>
</evidence>
<dbReference type="InterPro" id="IPR009057">
    <property type="entry name" value="Homeodomain-like_sf"/>
</dbReference>
<dbReference type="PANTHER" id="PTHR46796">
    <property type="entry name" value="HTH-TYPE TRANSCRIPTIONAL ACTIVATOR RHAS-RELATED"/>
    <property type="match status" value="1"/>
</dbReference>
<gene>
    <name evidence="7" type="ORF">PRIO_4805</name>
</gene>
<dbReference type="InterPro" id="IPR014710">
    <property type="entry name" value="RmlC-like_jellyroll"/>
</dbReference>
<evidence type="ECO:0000313" key="8">
    <source>
        <dbReference type="Proteomes" id="UP000033163"/>
    </source>
</evidence>
<evidence type="ECO:0000259" key="6">
    <source>
        <dbReference type="PROSITE" id="PS01124"/>
    </source>
</evidence>
<dbReference type="EMBL" id="LN831776">
    <property type="protein sequence ID" value="CQR57207.1"/>
    <property type="molecule type" value="Genomic_DNA"/>
</dbReference>
<dbReference type="SUPFAM" id="SSF46689">
    <property type="entry name" value="Homeodomain-like"/>
    <property type="match status" value="2"/>
</dbReference>
<dbReference type="InterPro" id="IPR003313">
    <property type="entry name" value="AraC-bd"/>
</dbReference>
<dbReference type="Pfam" id="PF02311">
    <property type="entry name" value="AraC_binding"/>
    <property type="match status" value="1"/>
</dbReference>
<dbReference type="PROSITE" id="PS01124">
    <property type="entry name" value="HTH_ARAC_FAMILY_2"/>
    <property type="match status" value="1"/>
</dbReference>
<evidence type="ECO:0000256" key="2">
    <source>
        <dbReference type="ARBA" id="ARBA00023015"/>
    </source>
</evidence>
<dbReference type="SMART" id="SM00342">
    <property type="entry name" value="HTH_ARAC"/>
    <property type="match status" value="1"/>
</dbReference>
<feature type="domain" description="HTH araC/xylS-type" evidence="6">
    <location>
        <begin position="188"/>
        <end position="287"/>
    </location>
</feature>
<evidence type="ECO:0000256" key="5">
    <source>
        <dbReference type="SAM" id="MobiDB-lite"/>
    </source>
</evidence>
<dbReference type="InterPro" id="IPR050204">
    <property type="entry name" value="AraC_XylS_family_regulators"/>
</dbReference>
<dbReference type="InterPro" id="IPR037923">
    <property type="entry name" value="HTH-like"/>
</dbReference>
<dbReference type="PANTHER" id="PTHR46796:SF13">
    <property type="entry name" value="HTH-TYPE TRANSCRIPTIONAL ACTIVATOR RHAS"/>
    <property type="match status" value="1"/>
</dbReference>
<dbReference type="RefSeq" id="WP_020429013.1">
    <property type="nucleotide sequence ID" value="NZ_AGBD01000744.1"/>
</dbReference>
<dbReference type="GO" id="GO:0003700">
    <property type="term" value="F:DNA-binding transcription factor activity"/>
    <property type="evidence" value="ECO:0007669"/>
    <property type="project" value="InterPro"/>
</dbReference>
<keyword evidence="2" id="KW-0805">Transcription regulation</keyword>
<evidence type="ECO:0000256" key="4">
    <source>
        <dbReference type="ARBA" id="ARBA00023163"/>
    </source>
</evidence>
<organism evidence="7 8">
    <name type="scientific">Paenibacillus riograndensis SBR5</name>
    <dbReference type="NCBI Taxonomy" id="1073571"/>
    <lineage>
        <taxon>Bacteria</taxon>
        <taxon>Bacillati</taxon>
        <taxon>Bacillota</taxon>
        <taxon>Bacilli</taxon>
        <taxon>Bacillales</taxon>
        <taxon>Paenibacillaceae</taxon>
        <taxon>Paenibacillus</taxon>
        <taxon>Paenibacillus sonchi group</taxon>
    </lineage>
</organism>
<keyword evidence="3" id="KW-0238">DNA-binding</keyword>
<feature type="compositionally biased region" description="Polar residues" evidence="5">
    <location>
        <begin position="299"/>
        <end position="314"/>
    </location>
</feature>
<dbReference type="HOGENOM" id="CLU_000445_88_3_9"/>
<dbReference type="Pfam" id="PF12833">
    <property type="entry name" value="HTH_18"/>
    <property type="match status" value="1"/>
</dbReference>
<evidence type="ECO:0000256" key="1">
    <source>
        <dbReference type="ARBA" id="ARBA00022490"/>
    </source>
</evidence>
<dbReference type="InterPro" id="IPR018060">
    <property type="entry name" value="HTH_AraC"/>
</dbReference>
<keyword evidence="1" id="KW-0963">Cytoplasm</keyword>
<dbReference type="Gene3D" id="1.10.10.60">
    <property type="entry name" value="Homeodomain-like"/>
    <property type="match status" value="2"/>
</dbReference>
<dbReference type="STRING" id="483937.AMQ84_16160"/>
<evidence type="ECO:0000256" key="3">
    <source>
        <dbReference type="ARBA" id="ARBA00023125"/>
    </source>
</evidence>
<dbReference type="GO" id="GO:0043565">
    <property type="term" value="F:sequence-specific DNA binding"/>
    <property type="evidence" value="ECO:0007669"/>
    <property type="project" value="InterPro"/>
</dbReference>
<proteinExistence type="predicted"/>
<keyword evidence="4" id="KW-0804">Transcription</keyword>
<dbReference type="AlphaFoldDB" id="A0A0E4CYA1"/>
<feature type="region of interest" description="Disordered" evidence="5">
    <location>
        <begin position="284"/>
        <end position="314"/>
    </location>
</feature>
<dbReference type="PATRIC" id="fig|1073571.4.peg.5163"/>
<dbReference type="SUPFAM" id="SSF51215">
    <property type="entry name" value="Regulatory protein AraC"/>
    <property type="match status" value="1"/>
</dbReference>